<accession>A0A5C6FYA6</accession>
<sequence length="158" mass="16848">MTQLSLFDFGFANVTGGPSVAGHTDAAASPVPANPVSASPVPVVRPSVRFSTLLPETSPTAANPADHVDGAVYEEREKFHTAPPTSGDRPSLKELAMAIHQGRQQLERAPKNHVNRIGDLAQIVLRRHQMVAQRRARHAARLAESEAILAGDTVHSNG</sequence>
<dbReference type="EMBL" id="SJPZ01000001">
    <property type="protein sequence ID" value="TWU67366.1"/>
    <property type="molecule type" value="Genomic_DNA"/>
</dbReference>
<evidence type="ECO:0000313" key="2">
    <source>
        <dbReference type="Proteomes" id="UP000316476"/>
    </source>
</evidence>
<name>A0A5C6FYA6_9PLAN</name>
<dbReference type="RefSeq" id="WP_146413789.1">
    <property type="nucleotide sequence ID" value="NZ_SJPZ01000001.1"/>
</dbReference>
<dbReference type="AlphaFoldDB" id="A0A5C6FYA6"/>
<proteinExistence type="predicted"/>
<comment type="caution">
    <text evidence="1">The sequence shown here is derived from an EMBL/GenBank/DDBJ whole genome shotgun (WGS) entry which is preliminary data.</text>
</comment>
<protein>
    <submittedName>
        <fullName evidence="1">Uncharacterized protein</fullName>
    </submittedName>
</protein>
<gene>
    <name evidence="1" type="ORF">V7x_29400</name>
</gene>
<organism evidence="1 2">
    <name type="scientific">Crateriforma conspicua</name>
    <dbReference type="NCBI Taxonomy" id="2527996"/>
    <lineage>
        <taxon>Bacteria</taxon>
        <taxon>Pseudomonadati</taxon>
        <taxon>Planctomycetota</taxon>
        <taxon>Planctomycetia</taxon>
        <taxon>Planctomycetales</taxon>
        <taxon>Planctomycetaceae</taxon>
        <taxon>Crateriforma</taxon>
    </lineage>
</organism>
<dbReference type="OrthoDB" id="9936626at2"/>
<evidence type="ECO:0000313" key="1">
    <source>
        <dbReference type="EMBL" id="TWU67366.1"/>
    </source>
</evidence>
<reference evidence="1 2" key="1">
    <citation type="submission" date="2019-02" db="EMBL/GenBank/DDBJ databases">
        <title>Deep-cultivation of Planctomycetes and their phenomic and genomic characterization uncovers novel biology.</title>
        <authorList>
            <person name="Wiegand S."/>
            <person name="Jogler M."/>
            <person name="Boedeker C."/>
            <person name="Pinto D."/>
            <person name="Vollmers J."/>
            <person name="Rivas-Marin E."/>
            <person name="Kohn T."/>
            <person name="Peeters S.H."/>
            <person name="Heuer A."/>
            <person name="Rast P."/>
            <person name="Oberbeckmann S."/>
            <person name="Bunk B."/>
            <person name="Jeske O."/>
            <person name="Meyerdierks A."/>
            <person name="Storesund J.E."/>
            <person name="Kallscheuer N."/>
            <person name="Luecker S."/>
            <person name="Lage O.M."/>
            <person name="Pohl T."/>
            <person name="Merkel B.J."/>
            <person name="Hornburger P."/>
            <person name="Mueller R.-W."/>
            <person name="Bruemmer F."/>
            <person name="Labrenz M."/>
            <person name="Spormann A.M."/>
            <person name="Op Den Camp H."/>
            <person name="Overmann J."/>
            <person name="Amann R."/>
            <person name="Jetten M.S.M."/>
            <person name="Mascher T."/>
            <person name="Medema M.H."/>
            <person name="Devos D.P."/>
            <person name="Kaster A.-K."/>
            <person name="Ovreas L."/>
            <person name="Rohde M."/>
            <person name="Galperin M.Y."/>
            <person name="Jogler C."/>
        </authorList>
    </citation>
    <scope>NUCLEOTIDE SEQUENCE [LARGE SCALE GENOMIC DNA]</scope>
    <source>
        <strain evidence="1 2">V7</strain>
    </source>
</reference>
<dbReference type="Proteomes" id="UP000316476">
    <property type="component" value="Unassembled WGS sequence"/>
</dbReference>